<gene>
    <name evidence="5" type="ORF">PMI13_03400</name>
</gene>
<organism evidence="5 6">
    <name type="scientific">Chryseobacterium populi</name>
    <dbReference type="NCBI Taxonomy" id="1144316"/>
    <lineage>
        <taxon>Bacteria</taxon>
        <taxon>Pseudomonadati</taxon>
        <taxon>Bacteroidota</taxon>
        <taxon>Flavobacteriia</taxon>
        <taxon>Flavobacteriales</taxon>
        <taxon>Weeksellaceae</taxon>
        <taxon>Chryseobacterium group</taxon>
        <taxon>Chryseobacterium</taxon>
    </lineage>
</organism>
<dbReference type="Gene3D" id="1.10.10.10">
    <property type="entry name" value="Winged helix-like DNA-binding domain superfamily/Winged helix DNA-binding domain"/>
    <property type="match status" value="1"/>
</dbReference>
<dbReference type="AlphaFoldDB" id="J2STY1"/>
<dbReference type="Proteomes" id="UP000007509">
    <property type="component" value="Unassembled WGS sequence"/>
</dbReference>
<comment type="caution">
    <text evidence="5">The sequence shown here is derived from an EMBL/GenBank/DDBJ whole genome shotgun (WGS) entry which is preliminary data.</text>
</comment>
<accession>J2STY1</accession>
<evidence type="ECO:0000259" key="4">
    <source>
        <dbReference type="PROSITE" id="PS51688"/>
    </source>
</evidence>
<evidence type="ECO:0000256" key="2">
    <source>
        <dbReference type="SAM" id="Coils"/>
    </source>
</evidence>
<dbReference type="OrthoDB" id="9807669at2"/>
<feature type="chain" id="PRO_5003754885" evidence="3">
    <location>
        <begin position="22"/>
        <end position="404"/>
    </location>
</feature>
<protein>
    <submittedName>
        <fullName evidence="5">Por secretion system C-terminal sorting domain containing protein</fullName>
    </submittedName>
</protein>
<evidence type="ECO:0000256" key="1">
    <source>
        <dbReference type="ARBA" id="ARBA00022729"/>
    </source>
</evidence>
<dbReference type="InterPro" id="IPR030392">
    <property type="entry name" value="S74_ICA"/>
</dbReference>
<dbReference type="PROSITE" id="PS51688">
    <property type="entry name" value="ICA"/>
    <property type="match status" value="1"/>
</dbReference>
<dbReference type="InterPro" id="IPR036388">
    <property type="entry name" value="WH-like_DNA-bd_sf"/>
</dbReference>
<evidence type="ECO:0000313" key="5">
    <source>
        <dbReference type="EMBL" id="EJL69027.1"/>
    </source>
</evidence>
<dbReference type="InterPro" id="IPR026444">
    <property type="entry name" value="Secre_tail"/>
</dbReference>
<dbReference type="Pfam" id="PF13884">
    <property type="entry name" value="Peptidase_S74"/>
    <property type="match status" value="1"/>
</dbReference>
<keyword evidence="2" id="KW-0175">Coiled coil</keyword>
<dbReference type="Pfam" id="PF18962">
    <property type="entry name" value="Por_Secre_tail"/>
    <property type="match status" value="1"/>
</dbReference>
<feature type="coiled-coil region" evidence="2">
    <location>
        <begin position="275"/>
        <end position="309"/>
    </location>
</feature>
<dbReference type="NCBIfam" id="TIGR04183">
    <property type="entry name" value="Por_Secre_tail"/>
    <property type="match status" value="1"/>
</dbReference>
<sequence>MKKITTSLCLLLFGVTFSVSAQNVWTGTTTPTTTTGSVGIGNTAPTTRLDINSGPGISALKINHGYTMFSGTNVANIIEVYNRVTNIIPPVDPVLINWLSTGGVFGLRTLSNSLNENRIVYNDNLGNVKSSGIVLYSSPSFGNGTVMNSIQGVAYLNFLNGGNGSATGGVTVLGNGNNELYVSGRFQAALEARAQSFISTSDRRLKDNIRPLKGLSPNLLNIESYSYTFKKKEGENRTEDKLHFGFIAQEVEKQFPNLVSIDEKGNYALNYVEFIPLLLNELKEQKSEINDLKSKMEALEEKINALSGNKVSNPENQTVSSTVFLEQNAPNPFNRETVIKFNAGEGNASIGIYDLSGRQMQMIPVKKGETQISVSARTLSPGTYLYNLVVNGKPVASKKMIVTN</sequence>
<name>J2STY1_9FLAO</name>
<evidence type="ECO:0000313" key="6">
    <source>
        <dbReference type="Proteomes" id="UP000007509"/>
    </source>
</evidence>
<keyword evidence="1 3" id="KW-0732">Signal</keyword>
<feature type="domain" description="Peptidase S74" evidence="4">
    <location>
        <begin position="201"/>
        <end position="296"/>
    </location>
</feature>
<dbReference type="PATRIC" id="fig|1144316.3.peg.3417"/>
<keyword evidence="6" id="KW-1185">Reference proteome</keyword>
<proteinExistence type="predicted"/>
<feature type="signal peptide" evidence="3">
    <location>
        <begin position="1"/>
        <end position="21"/>
    </location>
</feature>
<dbReference type="EMBL" id="AKJY01000079">
    <property type="protein sequence ID" value="EJL69027.1"/>
    <property type="molecule type" value="Genomic_DNA"/>
</dbReference>
<reference evidence="5 6" key="1">
    <citation type="journal article" date="2012" name="J. Bacteriol.">
        <title>Twenty-one genome sequences from Pseudomonas species and 19 genome sequences from diverse bacteria isolated from the rhizosphere and endosphere of Populus deltoides.</title>
        <authorList>
            <person name="Brown S.D."/>
            <person name="Utturkar S.M."/>
            <person name="Klingeman D.M."/>
            <person name="Johnson C.M."/>
            <person name="Martin S.L."/>
            <person name="Land M.L."/>
            <person name="Lu T.Y."/>
            <person name="Schadt C.W."/>
            <person name="Doktycz M.J."/>
            <person name="Pelletier D.A."/>
        </authorList>
    </citation>
    <scope>NUCLEOTIDE SEQUENCE [LARGE SCALE GENOMIC DNA]</scope>
    <source>
        <strain evidence="5 6">CF314</strain>
    </source>
</reference>
<dbReference type="RefSeq" id="WP_007845818.1">
    <property type="nucleotide sequence ID" value="NZ_AKJY01000079.1"/>
</dbReference>
<evidence type="ECO:0000256" key="3">
    <source>
        <dbReference type="SAM" id="SignalP"/>
    </source>
</evidence>